<evidence type="ECO:0000313" key="2">
    <source>
        <dbReference type="EMBL" id="KKS80214.1"/>
    </source>
</evidence>
<protein>
    <recommendedName>
        <fullName evidence="1">Spore protein YkvP/CgeB glycosyl transferase-like domain-containing protein</fullName>
    </recommendedName>
</protein>
<gene>
    <name evidence="2" type="ORF">UV54_C0013G0014</name>
</gene>
<dbReference type="STRING" id="1618369.UV54_C0013G0014"/>
<name>A0A0G1C462_9BACT</name>
<dbReference type="InterPro" id="IPR055259">
    <property type="entry name" value="YkvP/CgeB_Glyco_trans-like"/>
</dbReference>
<evidence type="ECO:0000259" key="1">
    <source>
        <dbReference type="Pfam" id="PF13524"/>
    </source>
</evidence>
<reference evidence="2 3" key="1">
    <citation type="journal article" date="2015" name="Nature">
        <title>rRNA introns, odd ribosomes, and small enigmatic genomes across a large radiation of phyla.</title>
        <authorList>
            <person name="Brown C.T."/>
            <person name="Hug L.A."/>
            <person name="Thomas B.C."/>
            <person name="Sharon I."/>
            <person name="Castelle C.J."/>
            <person name="Singh A."/>
            <person name="Wilkins M.J."/>
            <person name="Williams K.H."/>
            <person name="Banfield J.F."/>
        </authorList>
    </citation>
    <scope>NUCLEOTIDE SEQUENCE [LARGE SCALE GENOMIC DNA]</scope>
</reference>
<dbReference type="AlphaFoldDB" id="A0A0G1C462"/>
<sequence>MWQSLKTTDLAQVVVIHDDKTEAVLKKCQRIKPDAIFVVQRTLALGQLKVPVIAVWGDLQSPEQVRLSQKLAPVVDFNIYTATSAALHGIKTAKPYVYFWVPKDSAHFYNPKIKRDIDVSFVGTLRPKRGKVINYLRKHKVKVLAKGGNLSTEEYAGILQRSKISLNFSCSGWLPVVTARSFEITACGAMLLEEAGPETAKLFTPLKDYVLWFSKKDLLGKIHYYLNHDREREAIAESGCNRCMNDYSAIRFWESVLGMIKGEEKKQTVINFQRLSDWRLQAMDKFYANKYWSLICYYLERICGSS</sequence>
<organism evidence="2 3">
    <name type="scientific">Candidatus Beckwithbacteria bacterium GW2011_GWA2_43_10</name>
    <dbReference type="NCBI Taxonomy" id="1618369"/>
    <lineage>
        <taxon>Bacteria</taxon>
        <taxon>Candidatus Beckwithiibacteriota</taxon>
    </lineage>
</organism>
<dbReference type="Proteomes" id="UP000034213">
    <property type="component" value="Unassembled WGS sequence"/>
</dbReference>
<proteinExistence type="predicted"/>
<evidence type="ECO:0000313" key="3">
    <source>
        <dbReference type="Proteomes" id="UP000034213"/>
    </source>
</evidence>
<feature type="domain" description="Spore protein YkvP/CgeB glycosyl transferase-like" evidence="1">
    <location>
        <begin position="118"/>
        <end position="253"/>
    </location>
</feature>
<accession>A0A0G1C462</accession>
<dbReference type="Pfam" id="PF13524">
    <property type="entry name" value="Glyco_trans_1_2"/>
    <property type="match status" value="1"/>
</dbReference>
<comment type="caution">
    <text evidence="2">The sequence shown here is derived from an EMBL/GenBank/DDBJ whole genome shotgun (WGS) entry which is preliminary data.</text>
</comment>
<dbReference type="EMBL" id="LCEW01000013">
    <property type="protein sequence ID" value="KKS80214.1"/>
    <property type="molecule type" value="Genomic_DNA"/>
</dbReference>